<protein>
    <submittedName>
        <fullName evidence="2">Transcriptional repressor C-terminal</fullName>
    </submittedName>
</protein>
<evidence type="ECO:0000259" key="1">
    <source>
        <dbReference type="Pfam" id="PF21993"/>
    </source>
</evidence>
<name>A0A1H4IBI6_STRMJ</name>
<evidence type="ECO:0000313" key="2">
    <source>
        <dbReference type="EMBL" id="SEB30708.1"/>
    </source>
</evidence>
<organism evidence="2 3">
    <name type="scientific">Streptomyces melanosporofaciens</name>
    <dbReference type="NCBI Taxonomy" id="67327"/>
    <lineage>
        <taxon>Bacteria</taxon>
        <taxon>Bacillati</taxon>
        <taxon>Actinomycetota</taxon>
        <taxon>Actinomycetes</taxon>
        <taxon>Kitasatosporales</taxon>
        <taxon>Streptomycetaceae</taxon>
        <taxon>Streptomyces</taxon>
        <taxon>Streptomyces violaceusniger group</taxon>
    </lineage>
</organism>
<accession>A0A1H4IBI6</accession>
<dbReference type="InterPro" id="IPR036271">
    <property type="entry name" value="Tet_transcr_reg_TetR-rel_C_sf"/>
</dbReference>
<dbReference type="Gene3D" id="1.10.357.10">
    <property type="entry name" value="Tetracycline Repressor, domain 2"/>
    <property type="match status" value="1"/>
</dbReference>
<dbReference type="InterPro" id="IPR054156">
    <property type="entry name" value="YxaF_TetR_C"/>
</dbReference>
<reference evidence="3" key="1">
    <citation type="submission" date="2016-10" db="EMBL/GenBank/DDBJ databases">
        <authorList>
            <person name="Varghese N."/>
            <person name="Submissions S."/>
        </authorList>
    </citation>
    <scope>NUCLEOTIDE SEQUENCE [LARGE SCALE GENOMIC DNA]</scope>
    <source>
        <strain evidence="3">DSM 40318</strain>
    </source>
</reference>
<keyword evidence="3" id="KW-1185">Reference proteome</keyword>
<sequence length="120" mass="13183">MRPVHGAIVQIQKVRTTQFAQEGGVQARPDVCLGPVDVRDDLTRVLAEWRDIFRAGLERMQYDGRLDASADSARLAHMLIAAYQGGSLLAQIAHDVAPLRDAPYAAVEHLRAYTTSDDIA</sequence>
<proteinExistence type="predicted"/>
<dbReference type="AlphaFoldDB" id="A0A1H4IBI6"/>
<gene>
    <name evidence="2" type="ORF">SAMN04490356_0276</name>
</gene>
<evidence type="ECO:0000313" key="3">
    <source>
        <dbReference type="Proteomes" id="UP000198609"/>
    </source>
</evidence>
<feature type="domain" description="Transcriptional regulator LmrA/YxaF-like C-terminal" evidence="1">
    <location>
        <begin position="38"/>
        <end position="102"/>
    </location>
</feature>
<dbReference type="Pfam" id="PF21993">
    <property type="entry name" value="TetR_C_13_2"/>
    <property type="match status" value="1"/>
</dbReference>
<dbReference type="Proteomes" id="UP000198609">
    <property type="component" value="Unassembled WGS sequence"/>
</dbReference>
<dbReference type="EMBL" id="FNST01000001">
    <property type="protein sequence ID" value="SEB30708.1"/>
    <property type="molecule type" value="Genomic_DNA"/>
</dbReference>
<dbReference type="RefSeq" id="WP_107417338.1">
    <property type="nucleotide sequence ID" value="NZ_FNST01000001.1"/>
</dbReference>
<dbReference type="SUPFAM" id="SSF48498">
    <property type="entry name" value="Tetracyclin repressor-like, C-terminal domain"/>
    <property type="match status" value="1"/>
</dbReference>